<dbReference type="PROSITE" id="PS50022">
    <property type="entry name" value="FA58C_3"/>
    <property type="match status" value="1"/>
</dbReference>
<proteinExistence type="inferred from homology"/>
<dbReference type="AlphaFoldDB" id="D8P2F1"/>
<dbReference type="InterPro" id="IPR008979">
    <property type="entry name" value="Galactose-bd-like_sf"/>
</dbReference>
<reference evidence="3" key="2">
    <citation type="submission" date="2010-02" db="EMBL/GenBank/DDBJ databases">
        <authorList>
            <person name="Genoscope - CEA"/>
        </authorList>
    </citation>
    <scope>NUCLEOTIDE SEQUENCE</scope>
    <source>
        <strain evidence="3">CFBP2957</strain>
        <plasmid evidence="3">RCFBPv3_mp</plasmid>
    </source>
</reference>
<gene>
    <name evidence="3" type="ORF">RCFBP_mp10298</name>
</gene>
<dbReference type="PANTHER" id="PTHR36842">
    <property type="entry name" value="PROTEIN TOLB HOMOLOG"/>
    <property type="match status" value="1"/>
</dbReference>
<protein>
    <recommendedName>
        <fullName evidence="2">F5/8 type C domain-containing protein</fullName>
    </recommendedName>
</protein>
<dbReference type="SUPFAM" id="SSF49785">
    <property type="entry name" value="Galactose-binding domain-like"/>
    <property type="match status" value="1"/>
</dbReference>
<dbReference type="Pfam" id="PF00754">
    <property type="entry name" value="F5_F8_type_C"/>
    <property type="match status" value="1"/>
</dbReference>
<evidence type="ECO:0000256" key="1">
    <source>
        <dbReference type="ARBA" id="ARBA00009820"/>
    </source>
</evidence>
<dbReference type="Gene3D" id="2.120.10.30">
    <property type="entry name" value="TolB, C-terminal domain"/>
    <property type="match status" value="1"/>
</dbReference>
<dbReference type="Gene3D" id="2.60.120.260">
    <property type="entry name" value="Galactose-binding domain-like"/>
    <property type="match status" value="1"/>
</dbReference>
<evidence type="ECO:0000313" key="3">
    <source>
        <dbReference type="EMBL" id="CBJ53087.1"/>
    </source>
</evidence>
<accession>D8P2F1</accession>
<keyword evidence="3" id="KW-0614">Plasmid</keyword>
<dbReference type="InterPro" id="IPR011659">
    <property type="entry name" value="WD40"/>
</dbReference>
<dbReference type="InterPro" id="IPR011042">
    <property type="entry name" value="6-blade_b-propeller_TolB-like"/>
</dbReference>
<dbReference type="PATRIC" id="fig|859656.5.peg.3520"/>
<feature type="domain" description="F5/8 type C" evidence="2">
    <location>
        <begin position="378"/>
        <end position="520"/>
    </location>
</feature>
<name>D8P2F1_RALSL</name>
<evidence type="ECO:0000259" key="2">
    <source>
        <dbReference type="PROSITE" id="PS50022"/>
    </source>
</evidence>
<reference evidence="3" key="1">
    <citation type="journal article" date="2010" name="BMC Genomics">
        <title>Genomes of three tomato pathogens within the Ralstonia solanacearum species complex reveal significant evolutionary divergence.</title>
        <authorList>
            <person name="Remenant B."/>
            <person name="Coupat-Goutaland B."/>
            <person name="Guidot A."/>
            <person name="Cellier G."/>
            <person name="Wicker E."/>
            <person name="Allen C."/>
            <person name="Fegan M."/>
            <person name="Pruvost O."/>
            <person name="Elbaz M."/>
            <person name="Calteau A."/>
            <person name="Salvignol G."/>
            <person name="Mornico D."/>
            <person name="Mangenot S."/>
            <person name="Barbe V."/>
            <person name="Medigue C."/>
            <person name="Prior P."/>
        </authorList>
    </citation>
    <scope>NUCLEOTIDE SEQUENCE [LARGE SCALE GENOMIC DNA]</scope>
    <source>
        <strain evidence="3">CFBP2957</strain>
        <plasmid evidence="3">RCFBPv3_mp</plasmid>
    </source>
</reference>
<dbReference type="EMBL" id="FP885907">
    <property type="protein sequence ID" value="CBJ53087.1"/>
    <property type="molecule type" value="Genomic_DNA"/>
</dbReference>
<comment type="similarity">
    <text evidence="1">Belongs to the TolB family.</text>
</comment>
<dbReference type="SUPFAM" id="SSF69304">
    <property type="entry name" value="Tricorn protease N-terminal domain"/>
    <property type="match status" value="1"/>
</dbReference>
<sequence length="520" mass="55263">MVLLPPGPAGMAELCPTSGVVTQAYPVDPLRVDASLVQETQLMRLPFALARLAAAAALSALSALGTAALANCVVNPPSQSNASFPAGLTGKLAYHSYVSYGDGTSQLFIYDFAARTLTQVSKSAWGIQDPMNAVFSPDGKWLAFMGITNNAWNVFLWQVGSTSQPINMTNSTGQTRNEDPKFSADGKSLFFKQSGDVMQATLSYTSTGPIFTSVVDITNTAPAIENSMPFATPDASAVYFATGTGAGMGLYKETIATHTKVAFDTPAGLQTYYPIVRADGTVFYARWKDATSQADQLYTKINPGDTPNQLSINDCNSNNSDPAPVNGTNYVFFSSTTAGGYQLYLGDVSTGQRWSLSQFGVNADTTKAKLGANYYAGGTTASTSTQTTRLLSQGMPASASSSYNSSLGADKAFDGDTVNTRWDSIEGSAAGTQWLMVDLGTVRTINGVDLYWDAGAKTYAVQTSNDGVNWTNIYATSNGIAYGHAVLSNLHGSGRYVRMLGTQRATQWGYAIDEMQVWGY</sequence>
<dbReference type="Pfam" id="PF07676">
    <property type="entry name" value="PD40"/>
    <property type="match status" value="1"/>
</dbReference>
<dbReference type="InterPro" id="IPR000421">
    <property type="entry name" value="FA58C"/>
</dbReference>
<organism evidence="3">
    <name type="scientific">Ralstonia solanacearum CFBP2957</name>
    <dbReference type="NCBI Taxonomy" id="859656"/>
    <lineage>
        <taxon>Bacteria</taxon>
        <taxon>Pseudomonadati</taxon>
        <taxon>Pseudomonadota</taxon>
        <taxon>Betaproteobacteria</taxon>
        <taxon>Burkholderiales</taxon>
        <taxon>Burkholderiaceae</taxon>
        <taxon>Ralstonia</taxon>
        <taxon>Ralstonia solanacearum species complex</taxon>
    </lineage>
</organism>
<dbReference type="PANTHER" id="PTHR36842:SF1">
    <property type="entry name" value="PROTEIN TOLB"/>
    <property type="match status" value="1"/>
</dbReference>
<geneLocation type="plasmid" evidence="3">
    <name>RCFBPv3_mp</name>
</geneLocation>